<dbReference type="InterPro" id="IPR021333">
    <property type="entry name" value="DUF2946"/>
</dbReference>
<name>A0A7W5BAP8_9BURK</name>
<evidence type="ECO:0000256" key="1">
    <source>
        <dbReference type="SAM" id="SignalP"/>
    </source>
</evidence>
<keyword evidence="3" id="KW-1185">Reference proteome</keyword>
<dbReference type="Pfam" id="PF11162">
    <property type="entry name" value="DUF2946"/>
    <property type="match status" value="1"/>
</dbReference>
<evidence type="ECO:0008006" key="4">
    <source>
        <dbReference type="Google" id="ProtNLM"/>
    </source>
</evidence>
<protein>
    <recommendedName>
        <fullName evidence="4">DUF2946 domain-containing protein</fullName>
    </recommendedName>
</protein>
<feature type="signal peptide" evidence="1">
    <location>
        <begin position="1"/>
        <end position="17"/>
    </location>
</feature>
<dbReference type="Proteomes" id="UP000541535">
    <property type="component" value="Unassembled WGS sequence"/>
</dbReference>
<keyword evidence="1" id="KW-0732">Signal</keyword>
<evidence type="ECO:0000313" key="3">
    <source>
        <dbReference type="Proteomes" id="UP000541535"/>
    </source>
</evidence>
<dbReference type="EMBL" id="JACHXD010000006">
    <property type="protein sequence ID" value="MBB3119508.1"/>
    <property type="molecule type" value="Genomic_DNA"/>
</dbReference>
<evidence type="ECO:0000313" key="2">
    <source>
        <dbReference type="EMBL" id="MBB3119508.1"/>
    </source>
</evidence>
<gene>
    <name evidence="2" type="ORF">FHS03_002560</name>
</gene>
<comment type="caution">
    <text evidence="2">The sequence shown here is derived from an EMBL/GenBank/DDBJ whole genome shotgun (WGS) entry which is preliminary data.</text>
</comment>
<sequence length="111" mass="11660">MAILFAALVPSVSRAMAPAGNSGWTEICTMQGAKFVQIGDDGGAPSGDSAQHLEHCPFCFTQHDVVGLPPTPALTLHPAAGSAIYPSLFYQAPRRLFIWSAAQSRAPPSHS</sequence>
<proteinExistence type="predicted"/>
<reference evidence="2 3" key="1">
    <citation type="submission" date="2020-08" db="EMBL/GenBank/DDBJ databases">
        <title>Genomic Encyclopedia of Type Strains, Phase III (KMG-III): the genomes of soil and plant-associated and newly described type strains.</title>
        <authorList>
            <person name="Whitman W."/>
        </authorList>
    </citation>
    <scope>NUCLEOTIDE SEQUENCE [LARGE SCALE GENOMIC DNA]</scope>
    <source>
        <strain evidence="2 3">CECT 8897</strain>
    </source>
</reference>
<accession>A0A7W5BAP8</accession>
<dbReference type="AlphaFoldDB" id="A0A7W5BAP8"/>
<organism evidence="2 3">
    <name type="scientific">Pseudoduganella violacea</name>
    <dbReference type="NCBI Taxonomy" id="1715466"/>
    <lineage>
        <taxon>Bacteria</taxon>
        <taxon>Pseudomonadati</taxon>
        <taxon>Pseudomonadota</taxon>
        <taxon>Betaproteobacteria</taxon>
        <taxon>Burkholderiales</taxon>
        <taxon>Oxalobacteraceae</taxon>
        <taxon>Telluria group</taxon>
        <taxon>Pseudoduganella</taxon>
    </lineage>
</organism>
<feature type="chain" id="PRO_5031093411" description="DUF2946 domain-containing protein" evidence="1">
    <location>
        <begin position="18"/>
        <end position="111"/>
    </location>
</feature>